<feature type="transmembrane region" description="Helical" evidence="15">
    <location>
        <begin position="151"/>
        <end position="167"/>
    </location>
</feature>
<evidence type="ECO:0000256" key="6">
    <source>
        <dbReference type="ARBA" id="ARBA00022801"/>
    </source>
</evidence>
<accession>F7GBP3</accession>
<feature type="binding site" evidence="14">
    <location>
        <position position="214"/>
    </location>
    <ligand>
        <name>Zn(2+)</name>
        <dbReference type="ChEBI" id="CHEBI:29105"/>
        <note>catalytic</note>
    </ligand>
</feature>
<dbReference type="PANTHER" id="PTHR46139">
    <property type="entry name" value="ALKALINE CERAMIDASE"/>
    <property type="match status" value="1"/>
</dbReference>
<feature type="transmembrane region" description="Helical" evidence="15">
    <location>
        <begin position="216"/>
        <end position="235"/>
    </location>
</feature>
<name>F7GBP3_ORNAN</name>
<keyword evidence="6 15" id="KW-0378">Hydrolase</keyword>
<reference evidence="16" key="2">
    <citation type="submission" date="2025-08" db="UniProtKB">
        <authorList>
            <consortium name="Ensembl"/>
        </authorList>
    </citation>
    <scope>IDENTIFICATION</scope>
    <source>
        <strain evidence="16">Glennie</strain>
    </source>
</reference>
<keyword evidence="7" id="KW-0746">Sphingolipid metabolism</keyword>
<dbReference type="GO" id="GO:0030216">
    <property type="term" value="P:keratinocyte differentiation"/>
    <property type="evidence" value="ECO:0007669"/>
    <property type="project" value="Ensembl"/>
</dbReference>
<keyword evidence="13" id="KW-0106">Calcium</keyword>
<evidence type="ECO:0000256" key="10">
    <source>
        <dbReference type="ARBA" id="ARBA00047401"/>
    </source>
</evidence>
<evidence type="ECO:0000256" key="14">
    <source>
        <dbReference type="PIRSR" id="PIRSR608901-2"/>
    </source>
</evidence>
<evidence type="ECO:0000313" key="17">
    <source>
        <dbReference type="Proteomes" id="UP000002279"/>
    </source>
</evidence>
<evidence type="ECO:0000256" key="11">
    <source>
        <dbReference type="ARBA" id="ARBA00048323"/>
    </source>
</evidence>
<keyword evidence="9 15" id="KW-0472">Membrane</keyword>
<evidence type="ECO:0000256" key="2">
    <source>
        <dbReference type="ARBA" id="ARBA00004760"/>
    </source>
</evidence>
<feature type="transmembrane region" description="Helical" evidence="15">
    <location>
        <begin position="65"/>
        <end position="86"/>
    </location>
</feature>
<feature type="binding site" evidence="13">
    <location>
        <position position="23"/>
    </location>
    <ligand>
        <name>Ca(2+)</name>
        <dbReference type="ChEBI" id="CHEBI:29108"/>
    </ligand>
</feature>
<keyword evidence="5 15" id="KW-0812">Transmembrane</keyword>
<evidence type="ECO:0000256" key="13">
    <source>
        <dbReference type="PIRSR" id="PIRSR608901-1"/>
    </source>
</evidence>
<comment type="pathway">
    <text evidence="2">Lipid metabolism; sphingolipid metabolism.</text>
</comment>
<evidence type="ECO:0000313" key="16">
    <source>
        <dbReference type="Ensembl" id="ENSOANP00000002881.2"/>
    </source>
</evidence>
<proteinExistence type="inferred from homology"/>
<evidence type="ECO:0000256" key="7">
    <source>
        <dbReference type="ARBA" id="ARBA00022919"/>
    </source>
</evidence>
<dbReference type="OMA" id="NYKHSEH"/>
<protein>
    <recommendedName>
        <fullName evidence="15">Alkaline ceramidase</fullName>
        <ecNumber evidence="15">3.5.1.-</ecNumber>
    </recommendedName>
</protein>
<dbReference type="Bgee" id="ENSOANG00000001816">
    <property type="expression patterns" value="Expressed in ovary"/>
</dbReference>
<dbReference type="GO" id="GO:0046872">
    <property type="term" value="F:metal ion binding"/>
    <property type="evidence" value="ECO:0007669"/>
    <property type="project" value="UniProtKB-KW"/>
</dbReference>
<evidence type="ECO:0000256" key="15">
    <source>
        <dbReference type="RuleBase" id="RU364079"/>
    </source>
</evidence>
<evidence type="ECO:0000256" key="1">
    <source>
        <dbReference type="ARBA" id="ARBA00004141"/>
    </source>
</evidence>
<dbReference type="InterPro" id="IPR008901">
    <property type="entry name" value="ACER"/>
</dbReference>
<comment type="catalytic activity">
    <reaction evidence="11">
        <text>an N-acylsphing-4-enine + H2O = sphing-4-enine + a fatty acid</text>
        <dbReference type="Rhea" id="RHEA:20856"/>
        <dbReference type="ChEBI" id="CHEBI:15377"/>
        <dbReference type="ChEBI" id="CHEBI:28868"/>
        <dbReference type="ChEBI" id="CHEBI:52639"/>
        <dbReference type="ChEBI" id="CHEBI:57756"/>
        <dbReference type="EC" id="3.5.1.23"/>
    </reaction>
    <physiologicalReaction direction="left-to-right" evidence="11">
        <dbReference type="Rhea" id="RHEA:20857"/>
    </physiologicalReaction>
</comment>
<dbReference type="GO" id="GO:0046514">
    <property type="term" value="P:ceramide catabolic process"/>
    <property type="evidence" value="ECO:0000318"/>
    <property type="project" value="GO_Central"/>
</dbReference>
<dbReference type="GO" id="GO:0071277">
    <property type="term" value="P:cellular response to calcium ion"/>
    <property type="evidence" value="ECO:0007669"/>
    <property type="project" value="Ensembl"/>
</dbReference>
<dbReference type="GO" id="GO:0017040">
    <property type="term" value="F:N-acylsphingosine amidohydrolase activity"/>
    <property type="evidence" value="ECO:0000318"/>
    <property type="project" value="GO_Central"/>
</dbReference>
<evidence type="ECO:0000256" key="9">
    <source>
        <dbReference type="ARBA" id="ARBA00023136"/>
    </source>
</evidence>
<feature type="transmembrane region" description="Helical" evidence="15">
    <location>
        <begin position="179"/>
        <end position="196"/>
    </location>
</feature>
<dbReference type="Pfam" id="PF05875">
    <property type="entry name" value="Ceramidase"/>
    <property type="match status" value="1"/>
</dbReference>
<dbReference type="HOGENOM" id="CLU_088280_0_0_1"/>
<feature type="binding site" evidence="14">
    <location>
        <position position="218"/>
    </location>
    <ligand>
        <name>Zn(2+)</name>
        <dbReference type="ChEBI" id="CHEBI:29105"/>
        <note>catalytic</note>
    </ligand>
</feature>
<dbReference type="GeneTree" id="ENSGT00730000110920"/>
<dbReference type="GO" id="GO:0010446">
    <property type="term" value="P:response to alkaline pH"/>
    <property type="evidence" value="ECO:0007669"/>
    <property type="project" value="Ensembl"/>
</dbReference>
<feature type="binding site" evidence="13">
    <location>
        <position position="25"/>
    </location>
    <ligand>
        <name>Ca(2+)</name>
        <dbReference type="ChEBI" id="CHEBI:29108"/>
    </ligand>
</feature>
<dbReference type="Proteomes" id="UP000002279">
    <property type="component" value="Chromosome X1"/>
</dbReference>
<comment type="pathway">
    <text evidence="3">Sphingolipid metabolism.</text>
</comment>
<keyword evidence="17" id="KW-1185">Reference proteome</keyword>
<comment type="function">
    <text evidence="15">Hydrolyzes the sphingolipid ceramide into sphingosine and free fatty acid.</text>
</comment>
<evidence type="ECO:0000256" key="4">
    <source>
        <dbReference type="ARBA" id="ARBA00009780"/>
    </source>
</evidence>
<comment type="catalytic activity">
    <reaction evidence="10">
        <text>N-(9Z-octadecenoyl)-sphing-4-enine + H2O = sphing-4-enine + (9Z)-octadecenoate</text>
        <dbReference type="Rhea" id="RHEA:41299"/>
        <dbReference type="ChEBI" id="CHEBI:15377"/>
        <dbReference type="ChEBI" id="CHEBI:30823"/>
        <dbReference type="ChEBI" id="CHEBI:57756"/>
        <dbReference type="ChEBI" id="CHEBI:77996"/>
    </reaction>
    <physiologicalReaction direction="left-to-right" evidence="10">
        <dbReference type="Rhea" id="RHEA:41300"/>
    </physiologicalReaction>
</comment>
<keyword evidence="8 15" id="KW-1133">Transmembrane helix</keyword>
<reference evidence="16 17" key="1">
    <citation type="journal article" date="2008" name="Nature">
        <title>Genome analysis of the platypus reveals unique signatures of evolution.</title>
        <authorList>
            <person name="Warren W.C."/>
            <person name="Hillier L.W."/>
            <person name="Marshall Graves J.A."/>
            <person name="Birney E."/>
            <person name="Ponting C.P."/>
            <person name="Grutzner F."/>
            <person name="Belov K."/>
            <person name="Miller W."/>
            <person name="Clarke L."/>
            <person name="Chinwalla A.T."/>
            <person name="Yang S.P."/>
            <person name="Heger A."/>
            <person name="Locke D.P."/>
            <person name="Miethke P."/>
            <person name="Waters P.D."/>
            <person name="Veyrunes F."/>
            <person name="Fulton L."/>
            <person name="Fulton B."/>
            <person name="Graves T."/>
            <person name="Wallis J."/>
            <person name="Puente X.S."/>
            <person name="Lopez-Otin C."/>
            <person name="Ordonez G.R."/>
            <person name="Eichler E.E."/>
            <person name="Chen L."/>
            <person name="Cheng Z."/>
            <person name="Deakin J.E."/>
            <person name="Alsop A."/>
            <person name="Thompson K."/>
            <person name="Kirby P."/>
            <person name="Papenfuss A.T."/>
            <person name="Wakefield M.J."/>
            <person name="Olender T."/>
            <person name="Lancet D."/>
            <person name="Huttley G.A."/>
            <person name="Smit A.F."/>
            <person name="Pask A."/>
            <person name="Temple-Smith P."/>
            <person name="Batzer M.A."/>
            <person name="Walker J.A."/>
            <person name="Konkel M.K."/>
            <person name="Harris R.S."/>
            <person name="Whittington C.M."/>
            <person name="Wong E.S."/>
            <person name="Gemmell N.J."/>
            <person name="Buschiazzo E."/>
            <person name="Vargas Jentzsch I.M."/>
            <person name="Merkel A."/>
            <person name="Schmitz J."/>
            <person name="Zemann A."/>
            <person name="Churakov G."/>
            <person name="Kriegs J.O."/>
            <person name="Brosius J."/>
            <person name="Murchison E.P."/>
            <person name="Sachidanandam R."/>
            <person name="Smith C."/>
            <person name="Hannon G.J."/>
            <person name="Tsend-Ayush E."/>
            <person name="McMillan D."/>
            <person name="Attenborough R."/>
            <person name="Rens W."/>
            <person name="Ferguson-Smith M."/>
            <person name="Lefevre C.M."/>
            <person name="Sharp J.A."/>
            <person name="Nicholas K.R."/>
            <person name="Ray D.A."/>
            <person name="Kube M."/>
            <person name="Reinhardt R."/>
            <person name="Pringle T.H."/>
            <person name="Taylor J."/>
            <person name="Jones R.C."/>
            <person name="Nixon B."/>
            <person name="Dacheux J.L."/>
            <person name="Niwa H."/>
            <person name="Sekita Y."/>
            <person name="Huang X."/>
            <person name="Stark A."/>
            <person name="Kheradpour P."/>
            <person name="Kellis M."/>
            <person name="Flicek P."/>
            <person name="Chen Y."/>
            <person name="Webber C."/>
            <person name="Hardison R."/>
            <person name="Nelson J."/>
            <person name="Hallsworth-Pepin K."/>
            <person name="Delehaunty K."/>
            <person name="Markovic C."/>
            <person name="Minx P."/>
            <person name="Feng Y."/>
            <person name="Kremitzki C."/>
            <person name="Mitreva M."/>
            <person name="Glasscock J."/>
            <person name="Wylie T."/>
            <person name="Wohldmann P."/>
            <person name="Thiru P."/>
            <person name="Nhan M.N."/>
            <person name="Pohl C.S."/>
            <person name="Smith S.M."/>
            <person name="Hou S."/>
            <person name="Nefedov M."/>
            <person name="de Jong P.J."/>
            <person name="Renfree M.B."/>
            <person name="Mardis E.R."/>
            <person name="Wilson R.K."/>
        </authorList>
    </citation>
    <scope>NUCLEOTIDE SEQUENCE [LARGE SCALE GENOMIC DNA]</scope>
    <source>
        <strain evidence="16 17">Glennie</strain>
    </source>
</reference>
<keyword evidence="15" id="KW-0443">Lipid metabolism</keyword>
<comment type="similarity">
    <text evidence="4 15">Belongs to the alkaline ceramidase family.</text>
</comment>
<dbReference type="STRING" id="9258.ENSOANP00000002881"/>
<evidence type="ECO:0000256" key="3">
    <source>
        <dbReference type="ARBA" id="ARBA00004991"/>
    </source>
</evidence>
<dbReference type="eggNOG" id="KOG2329">
    <property type="taxonomic scope" value="Eukaryota"/>
</dbReference>
<gene>
    <name evidence="16" type="primary">ACER1</name>
</gene>
<dbReference type="Ensembl" id="ENSOANT00000002882.2">
    <property type="protein sequence ID" value="ENSOANP00000002881.2"/>
    <property type="gene ID" value="ENSOANG00000001816.2"/>
</dbReference>
<keyword evidence="14" id="KW-0862">Zinc</keyword>
<sequence>FSQGSPRMASILAYQSSEIDWCESNFQHSEVGAPYSVLQISNATFFIFGPLMMYLLHPYAQKRSLYVHCVWMLFMVVGVFSVYFHMTLSFLGQLLDEIAILWLLAAGYSIWLPRSYFPAFLKEDRSRFTRVVLITTVVSTFLSFIRPTVNAYVLNGIALHILYIVALEYRKTSSAELKRLALVSVAWWFLAVVSWLSDRLLCAFWQRISFFYLHSIWHVLISITFPHSVALMACVDAHYEMPQFVSEIHYWPKNSWPVGLPYVVVRDSKEPEKNC</sequence>
<dbReference type="InParanoid" id="F7GBP3"/>
<dbReference type="GO" id="GO:0046512">
    <property type="term" value="P:sphingosine biosynthetic process"/>
    <property type="evidence" value="ECO:0000318"/>
    <property type="project" value="GO_Central"/>
</dbReference>
<comment type="subcellular location">
    <subcellularLocation>
        <location evidence="1">Membrane</location>
        <topology evidence="1">Multi-pass membrane protein</topology>
    </subcellularLocation>
</comment>
<dbReference type="AlphaFoldDB" id="F7GBP3"/>
<evidence type="ECO:0000256" key="8">
    <source>
        <dbReference type="ARBA" id="ARBA00022989"/>
    </source>
</evidence>
<dbReference type="GO" id="GO:0005783">
    <property type="term" value="C:endoplasmic reticulum"/>
    <property type="evidence" value="ECO:0000318"/>
    <property type="project" value="GO_Central"/>
</dbReference>
<organism evidence="16 17">
    <name type="scientific">Ornithorhynchus anatinus</name>
    <name type="common">Duckbill platypus</name>
    <dbReference type="NCBI Taxonomy" id="9258"/>
    <lineage>
        <taxon>Eukaryota</taxon>
        <taxon>Metazoa</taxon>
        <taxon>Chordata</taxon>
        <taxon>Craniata</taxon>
        <taxon>Vertebrata</taxon>
        <taxon>Euteleostomi</taxon>
        <taxon>Mammalia</taxon>
        <taxon>Monotremata</taxon>
        <taxon>Ornithorhynchidae</taxon>
        <taxon>Ornithorhynchus</taxon>
    </lineage>
</organism>
<dbReference type="GO" id="GO:0016020">
    <property type="term" value="C:membrane"/>
    <property type="evidence" value="ECO:0007669"/>
    <property type="project" value="UniProtKB-SubCell"/>
</dbReference>
<reference evidence="16" key="3">
    <citation type="submission" date="2025-09" db="UniProtKB">
        <authorList>
            <consortium name="Ensembl"/>
        </authorList>
    </citation>
    <scope>IDENTIFICATION</scope>
    <source>
        <strain evidence="16">Glennie</strain>
    </source>
</reference>
<dbReference type="UniPathway" id="UPA00222"/>
<feature type="transmembrane region" description="Helical" evidence="15">
    <location>
        <begin position="98"/>
        <end position="116"/>
    </location>
</feature>
<feature type="binding site" evidence="13">
    <location>
        <position position="21"/>
    </location>
    <ligand>
        <name>Ca(2+)</name>
        <dbReference type="ChEBI" id="CHEBI:29108"/>
    </ligand>
</feature>
<keyword evidence="13" id="KW-0479">Metal-binding</keyword>
<feature type="transmembrane region" description="Helical" evidence="15">
    <location>
        <begin position="35"/>
        <end position="56"/>
    </location>
</feature>
<feature type="binding site" evidence="13">
    <location>
        <position position="20"/>
    </location>
    <ligand>
        <name>Ca(2+)</name>
        <dbReference type="ChEBI" id="CHEBI:29108"/>
    </ligand>
</feature>
<comment type="cofactor">
    <cofactor evidence="14">
        <name>Zn(2+)</name>
        <dbReference type="ChEBI" id="CHEBI:29105"/>
    </cofactor>
</comment>
<evidence type="ECO:0000256" key="5">
    <source>
        <dbReference type="ARBA" id="ARBA00022692"/>
    </source>
</evidence>
<dbReference type="EC" id="3.5.1.-" evidence="15"/>
<feature type="transmembrane region" description="Helical" evidence="15">
    <location>
        <begin position="128"/>
        <end position="145"/>
    </location>
</feature>
<comment type="catalytic activity">
    <reaction evidence="12">
        <text>an N-acylsphinganine + H2O = sphinganine + a fatty acid</text>
        <dbReference type="Rhea" id="RHEA:33551"/>
        <dbReference type="ChEBI" id="CHEBI:15377"/>
        <dbReference type="ChEBI" id="CHEBI:28868"/>
        <dbReference type="ChEBI" id="CHEBI:31488"/>
        <dbReference type="ChEBI" id="CHEBI:57817"/>
    </reaction>
    <physiologicalReaction direction="left-to-right" evidence="12">
        <dbReference type="Rhea" id="RHEA:33552"/>
    </physiologicalReaction>
</comment>
<evidence type="ECO:0000256" key="12">
    <source>
        <dbReference type="ARBA" id="ARBA00049511"/>
    </source>
</evidence>
<feature type="binding site" evidence="14">
    <location>
        <position position="85"/>
    </location>
    <ligand>
        <name>Zn(2+)</name>
        <dbReference type="ChEBI" id="CHEBI:29105"/>
        <note>catalytic</note>
    </ligand>
</feature>
<dbReference type="FunCoup" id="F7GBP3">
    <property type="interactions" value="269"/>
</dbReference>
<dbReference type="PANTHER" id="PTHR46139:SF2">
    <property type="entry name" value="ALKALINE CERAMIDASE 1"/>
    <property type="match status" value="1"/>
</dbReference>